<comment type="caution">
    <text evidence="7">The sequence shown here is derived from an EMBL/GenBank/DDBJ whole genome shotgun (WGS) entry which is preliminary data.</text>
</comment>
<comment type="similarity">
    <text evidence="1 5">Belongs to the flavin oxidoreductase frp family.</text>
</comment>
<organism evidence="7 8">
    <name type="scientific">Blautia hansenii</name>
    <name type="common">Ruminococcus hansenii</name>
    <dbReference type="NCBI Taxonomy" id="1322"/>
    <lineage>
        <taxon>Bacteria</taxon>
        <taxon>Bacillati</taxon>
        <taxon>Bacillota</taxon>
        <taxon>Clostridia</taxon>
        <taxon>Lachnospirales</taxon>
        <taxon>Lachnospiraceae</taxon>
        <taxon>Blautia</taxon>
    </lineage>
</organism>
<proteinExistence type="inferred from homology"/>
<dbReference type="PANTHER" id="PTHR43425:SF2">
    <property type="entry name" value="OXYGEN-INSENSITIVE NADPH NITROREDUCTASE"/>
    <property type="match status" value="1"/>
</dbReference>
<keyword evidence="8" id="KW-1185">Reference proteome</keyword>
<feature type="domain" description="Nitroreductase" evidence="6">
    <location>
        <begin position="10"/>
        <end position="163"/>
    </location>
</feature>
<evidence type="ECO:0000313" key="8">
    <source>
        <dbReference type="Proteomes" id="UP000822142"/>
    </source>
</evidence>
<dbReference type="InterPro" id="IPR016446">
    <property type="entry name" value="Flavin_OxRdtase_Frp"/>
</dbReference>
<keyword evidence="4 5" id="KW-0560">Oxidoreductase</keyword>
<dbReference type="PIRSF" id="PIRSF005426">
    <property type="entry name" value="Frp"/>
    <property type="match status" value="1"/>
</dbReference>
<dbReference type="PANTHER" id="PTHR43425">
    <property type="entry name" value="OXYGEN-INSENSITIVE NADPH NITROREDUCTASE"/>
    <property type="match status" value="1"/>
</dbReference>
<dbReference type="Gene3D" id="3.40.109.10">
    <property type="entry name" value="NADH Oxidase"/>
    <property type="match status" value="1"/>
</dbReference>
<reference evidence="7 8" key="1">
    <citation type="journal article" date="2020" name="Cell Host Microbe">
        <title>Functional and Genomic Variation between Human-Derived Isolates of Lachnospiraceae Reveals Inter- and Intra-Species Diversity.</title>
        <authorList>
            <person name="Sorbara M.T."/>
            <person name="Littmann E.R."/>
            <person name="Fontana E."/>
            <person name="Moody T.U."/>
            <person name="Kohout C.E."/>
            <person name="Gjonbalaj M."/>
            <person name="Eaton V."/>
            <person name="Seok R."/>
            <person name="Leiner I.M."/>
            <person name="Pamer E.G."/>
        </authorList>
    </citation>
    <scope>NUCLEOTIDE SEQUENCE [LARGE SCALE GENOMIC DNA]</scope>
    <source>
        <strain evidence="7 8">MSK.15.26</strain>
    </source>
</reference>
<evidence type="ECO:0000256" key="3">
    <source>
        <dbReference type="ARBA" id="ARBA00022643"/>
    </source>
</evidence>
<keyword evidence="3 5" id="KW-0288">FMN</keyword>
<evidence type="ECO:0000256" key="4">
    <source>
        <dbReference type="ARBA" id="ARBA00023002"/>
    </source>
</evidence>
<dbReference type="RefSeq" id="WP_173747151.1">
    <property type="nucleotide sequence ID" value="NZ_JAAITA010000001.1"/>
</dbReference>
<keyword evidence="2 5" id="KW-0285">Flavoprotein</keyword>
<dbReference type="InterPro" id="IPR000415">
    <property type="entry name" value="Nitroreductase-like"/>
</dbReference>
<dbReference type="InterPro" id="IPR029479">
    <property type="entry name" value="Nitroreductase"/>
</dbReference>
<evidence type="ECO:0000256" key="2">
    <source>
        <dbReference type="ARBA" id="ARBA00022630"/>
    </source>
</evidence>
<dbReference type="EMBL" id="JAAITA010000001">
    <property type="protein sequence ID" value="NSJ84669.1"/>
    <property type="molecule type" value="Genomic_DNA"/>
</dbReference>
<dbReference type="SUPFAM" id="SSF55469">
    <property type="entry name" value="FMN-dependent nitroreductase-like"/>
    <property type="match status" value="1"/>
</dbReference>
<accession>A0ABX2I530</accession>
<protein>
    <submittedName>
        <fullName evidence="7">Nitroreductase</fullName>
    </submittedName>
</protein>
<gene>
    <name evidence="7" type="ORF">G5A70_00380</name>
</gene>
<keyword evidence="5" id="KW-0521">NADP</keyword>
<evidence type="ECO:0000256" key="5">
    <source>
        <dbReference type="PIRNR" id="PIRNR005426"/>
    </source>
</evidence>
<dbReference type="Proteomes" id="UP000822142">
    <property type="component" value="Unassembled WGS sequence"/>
</dbReference>
<evidence type="ECO:0000256" key="1">
    <source>
        <dbReference type="ARBA" id="ARBA00008366"/>
    </source>
</evidence>
<name>A0ABX2I530_BLAHA</name>
<dbReference type="Pfam" id="PF00881">
    <property type="entry name" value="Nitroreductase"/>
    <property type="match status" value="1"/>
</dbReference>
<evidence type="ECO:0000259" key="6">
    <source>
        <dbReference type="Pfam" id="PF00881"/>
    </source>
</evidence>
<sequence length="241" mass="27598">MNTILESLHSRKSVRVFIDREISPKEKQQILTAATQAPTAGNQQMYTILDITDRRLKEILAETCDHQPFIAKAKMVLIFCADYQKWYDAFSFFGCSPRKPAAGEFLLAVQDAAIAAQNAVTAAESLGIGSCYIGDIMEHYEKHRELLNLPPYVFPAIMVVFGYPTQQQADRQKPKRAPLDFIVQENRYHRADETTLKACLNTATGTLSFEEWIQRFCKRKYHSDFSNEMSRSIEEALKNFR</sequence>
<evidence type="ECO:0000313" key="7">
    <source>
        <dbReference type="EMBL" id="NSJ84669.1"/>
    </source>
</evidence>